<proteinExistence type="predicted"/>
<dbReference type="Proteomes" id="UP000190852">
    <property type="component" value="Unassembled WGS sequence"/>
</dbReference>
<name>A0A1T5C3V8_9BACT</name>
<protein>
    <submittedName>
        <fullName evidence="1">Uncharacterized protein</fullName>
    </submittedName>
</protein>
<reference evidence="2" key="1">
    <citation type="submission" date="2017-02" db="EMBL/GenBank/DDBJ databases">
        <authorList>
            <person name="Varghese N."/>
            <person name="Submissions S."/>
        </authorList>
    </citation>
    <scope>NUCLEOTIDE SEQUENCE [LARGE SCALE GENOMIC DNA]</scope>
    <source>
        <strain evidence="2">DSM 24967</strain>
    </source>
</reference>
<evidence type="ECO:0000313" key="1">
    <source>
        <dbReference type="EMBL" id="SKB54066.1"/>
    </source>
</evidence>
<accession>A0A1T5C3V8</accession>
<gene>
    <name evidence="1" type="ORF">SAMN05660349_01656</name>
</gene>
<dbReference type="AlphaFoldDB" id="A0A1T5C3V8"/>
<sequence length="91" mass="10558">MGRRPKYTLVQKLKNDLTESFNRANGIQSAELFTMLFEVLNEQKSKITPSVTITETDPDLSIEAFEKLSLIEIMKLQGKLNRLAMRKRRDE</sequence>
<evidence type="ECO:0000313" key="2">
    <source>
        <dbReference type="Proteomes" id="UP000190852"/>
    </source>
</evidence>
<keyword evidence="2" id="KW-1185">Reference proteome</keyword>
<dbReference type="RefSeq" id="WP_079683214.1">
    <property type="nucleotide sequence ID" value="NZ_FUYQ01000010.1"/>
</dbReference>
<organism evidence="1 2">
    <name type="scientific">Parabacteroides chartae</name>
    <dbReference type="NCBI Taxonomy" id="1037355"/>
    <lineage>
        <taxon>Bacteria</taxon>
        <taxon>Pseudomonadati</taxon>
        <taxon>Bacteroidota</taxon>
        <taxon>Bacteroidia</taxon>
        <taxon>Bacteroidales</taxon>
        <taxon>Tannerellaceae</taxon>
        <taxon>Parabacteroides</taxon>
    </lineage>
</organism>
<dbReference type="EMBL" id="FUYQ01000010">
    <property type="protein sequence ID" value="SKB54066.1"/>
    <property type="molecule type" value="Genomic_DNA"/>
</dbReference>